<dbReference type="Proteomes" id="UP000070533">
    <property type="component" value="Unassembled WGS sequence"/>
</dbReference>
<evidence type="ECO:0000256" key="1">
    <source>
        <dbReference type="ARBA" id="ARBA00022553"/>
    </source>
</evidence>
<keyword evidence="5" id="KW-1185">Reference proteome</keyword>
<dbReference type="InterPro" id="IPR017850">
    <property type="entry name" value="Alkaline_phosphatase_core_sf"/>
</dbReference>
<dbReference type="PANTHER" id="PTHR44591">
    <property type="entry name" value="STRESS RESPONSE REGULATOR PROTEIN 1"/>
    <property type="match status" value="1"/>
</dbReference>
<proteinExistence type="predicted"/>
<protein>
    <submittedName>
        <fullName evidence="4">PglZ domain protein</fullName>
    </submittedName>
</protein>
<dbReference type="STRING" id="28128.HMPREF3226_00137"/>
<dbReference type="CDD" id="cd00156">
    <property type="entry name" value="REC"/>
    <property type="match status" value="1"/>
</dbReference>
<dbReference type="SUPFAM" id="SSF53649">
    <property type="entry name" value="Alkaline phosphatase-like"/>
    <property type="match status" value="1"/>
</dbReference>
<dbReference type="PANTHER" id="PTHR44591:SF3">
    <property type="entry name" value="RESPONSE REGULATORY DOMAIN-CONTAINING PROTEIN"/>
    <property type="match status" value="1"/>
</dbReference>
<keyword evidence="1 2" id="KW-0597">Phosphoprotein</keyword>
<evidence type="ECO:0000256" key="2">
    <source>
        <dbReference type="PROSITE-ProRule" id="PRU00169"/>
    </source>
</evidence>
<dbReference type="OrthoDB" id="9813025at2"/>
<dbReference type="eggNOG" id="COG2204">
    <property type="taxonomic scope" value="Bacteria"/>
</dbReference>
<dbReference type="AlphaFoldDB" id="A0A133QQK6"/>
<evidence type="ECO:0000259" key="3">
    <source>
        <dbReference type="PROSITE" id="PS50110"/>
    </source>
</evidence>
<dbReference type="Gene3D" id="3.40.50.2300">
    <property type="match status" value="1"/>
</dbReference>
<dbReference type="RefSeq" id="WP_060939977.1">
    <property type="nucleotide sequence ID" value="NZ_KQ957185.1"/>
</dbReference>
<dbReference type="SUPFAM" id="SSF52172">
    <property type="entry name" value="CheY-like"/>
    <property type="match status" value="1"/>
</dbReference>
<organism evidence="4 5">
    <name type="scientific">Prevotella corporis</name>
    <dbReference type="NCBI Taxonomy" id="28128"/>
    <lineage>
        <taxon>Bacteria</taxon>
        <taxon>Pseudomonadati</taxon>
        <taxon>Bacteroidota</taxon>
        <taxon>Bacteroidia</taxon>
        <taxon>Bacteroidales</taxon>
        <taxon>Prevotellaceae</taxon>
        <taxon>Prevotella</taxon>
    </lineage>
</organism>
<feature type="domain" description="Response regulatory" evidence="3">
    <location>
        <begin position="5"/>
        <end position="119"/>
    </location>
</feature>
<feature type="modified residue" description="4-aspartylphosphate" evidence="2">
    <location>
        <position position="54"/>
    </location>
</feature>
<comment type="caution">
    <text evidence="4">The sequence shown here is derived from an EMBL/GenBank/DDBJ whole genome shotgun (WGS) entry which is preliminary data.</text>
</comment>
<evidence type="ECO:0000313" key="4">
    <source>
        <dbReference type="EMBL" id="KXA45169.1"/>
    </source>
</evidence>
<dbReference type="Pfam" id="PF00072">
    <property type="entry name" value="Response_reg"/>
    <property type="match status" value="1"/>
</dbReference>
<dbReference type="PATRIC" id="fig|28128.5.peg.136"/>
<accession>A0A133QQK6</accession>
<dbReference type="EMBL" id="LRQG01000002">
    <property type="protein sequence ID" value="KXA45169.1"/>
    <property type="molecule type" value="Genomic_DNA"/>
</dbReference>
<gene>
    <name evidence="4" type="ORF">HMPREF3226_00137</name>
</gene>
<reference evidence="5" key="1">
    <citation type="submission" date="2016-01" db="EMBL/GenBank/DDBJ databases">
        <authorList>
            <person name="Mitreva M."/>
            <person name="Pepin K.H."/>
            <person name="Mihindukulasuriya K.A."/>
            <person name="Fulton R."/>
            <person name="Fronick C."/>
            <person name="O'Laughlin M."/>
            <person name="Miner T."/>
            <person name="Herter B."/>
            <person name="Rosa B.A."/>
            <person name="Cordes M."/>
            <person name="Tomlinson C."/>
            <person name="Wollam A."/>
            <person name="Palsikar V.B."/>
            <person name="Mardis E.R."/>
            <person name="Wilson R.K."/>
        </authorList>
    </citation>
    <scope>NUCLEOTIDE SEQUENCE [LARGE SCALE GENOMIC DNA]</scope>
    <source>
        <strain evidence="5">MJR7716</strain>
    </source>
</reference>
<dbReference type="InterPro" id="IPR011006">
    <property type="entry name" value="CheY-like_superfamily"/>
</dbReference>
<dbReference type="InterPro" id="IPR050595">
    <property type="entry name" value="Bact_response_regulator"/>
</dbReference>
<evidence type="ECO:0000313" key="5">
    <source>
        <dbReference type="Proteomes" id="UP000070533"/>
    </source>
</evidence>
<dbReference type="PROSITE" id="PS50110">
    <property type="entry name" value="RESPONSE_REGULATORY"/>
    <property type="match status" value="1"/>
</dbReference>
<sequence>MSNGLLLWVDDEIELLKAHIIFLEKKGYEVITVSNGPDAIEQCRTQTFDLVLLDEQMPGLSGLETLQQIKNIQPATPIVMVTKSEEENIMEQAIGSKIADYLIKPVNPMQILLTLKKNIHRKEIVTEVTQSGYQQEYQQIAMQISECRCFQDWQEIYKKLVRWELELSSADSGMTEMLTMQKEEANNGFAKFITKNYIDWVAPRNDKQHGKFQNIADKDGGSVASRPLMSPDIFKTKVFPMIDNGDKVFLIVIDNLRFDQWRTLSEEIGDMFDIDEDLYMSILPTATQYARNAIFSGLMPLQIAKMFPDLWVNEDEEEGKNLNEGPLIQTQIDRYRRHDKFSYHKINDSNAAEKFMQQFKNLEQNDLNVLVINFIDMLSHARTEMKMIRELASNESAYRSLTMSWFRHSVLAEMFRELAHSDYKIILTTDHGSIRTTKPVKIIGDRNTNTNLRYKLGKNLNYNSKEVFTIKDPRQAQLPSPNISTSYVFATGDDFFAYPNNYNYYVSYYKDTFQHGGISIEEMVIPLITMTPRKR</sequence>
<dbReference type="SMART" id="SM00448">
    <property type="entry name" value="REC"/>
    <property type="match status" value="1"/>
</dbReference>
<dbReference type="InterPro" id="IPR001789">
    <property type="entry name" value="Sig_transdc_resp-reg_receiver"/>
</dbReference>
<name>A0A133QQK6_9BACT</name>
<dbReference type="GO" id="GO:0000160">
    <property type="term" value="P:phosphorelay signal transduction system"/>
    <property type="evidence" value="ECO:0007669"/>
    <property type="project" value="InterPro"/>
</dbReference>
<dbReference type="Pfam" id="PF08665">
    <property type="entry name" value="PglZ"/>
    <property type="match status" value="1"/>
</dbReference>